<accession>A0ABS9D674</accession>
<dbReference type="Proteomes" id="UP001521137">
    <property type="component" value="Unassembled WGS sequence"/>
</dbReference>
<sequence>MKKILIAAVAALCFASNSFSQENAGGAGASNSASGNVDEPKIVAGAVGITLLAAMIANNRGSTTVIVPPDGCKVGEIIVDGVCVEPPVDPECNGSDPLVDGVCIGTDTTTTVTGTGTNTRTIEVNTTFTYLPTIPTA</sequence>
<protein>
    <submittedName>
        <fullName evidence="2">Uncharacterized protein</fullName>
    </submittedName>
</protein>
<comment type="caution">
    <text evidence="2">The sequence shown here is derived from an EMBL/GenBank/DDBJ whole genome shotgun (WGS) entry which is preliminary data.</text>
</comment>
<evidence type="ECO:0000256" key="1">
    <source>
        <dbReference type="SAM" id="SignalP"/>
    </source>
</evidence>
<evidence type="ECO:0000313" key="2">
    <source>
        <dbReference type="EMBL" id="MCF2948423.1"/>
    </source>
</evidence>
<feature type="signal peptide" evidence="1">
    <location>
        <begin position="1"/>
        <end position="20"/>
    </location>
</feature>
<proteinExistence type="predicted"/>
<gene>
    <name evidence="2" type="ORF">L0668_09920</name>
</gene>
<keyword evidence="1" id="KW-0732">Signal</keyword>
<organism evidence="2 3">
    <name type="scientific">Paraglaciecola algarum</name>
    <dbReference type="NCBI Taxonomy" id="3050085"/>
    <lineage>
        <taxon>Bacteria</taxon>
        <taxon>Pseudomonadati</taxon>
        <taxon>Pseudomonadota</taxon>
        <taxon>Gammaproteobacteria</taxon>
        <taxon>Alteromonadales</taxon>
        <taxon>Alteromonadaceae</taxon>
        <taxon>Paraglaciecola</taxon>
    </lineage>
</organism>
<evidence type="ECO:0000313" key="3">
    <source>
        <dbReference type="Proteomes" id="UP001521137"/>
    </source>
</evidence>
<keyword evidence="3" id="KW-1185">Reference proteome</keyword>
<dbReference type="EMBL" id="JAKGAS010000004">
    <property type="protein sequence ID" value="MCF2948423.1"/>
    <property type="molecule type" value="Genomic_DNA"/>
</dbReference>
<dbReference type="RefSeq" id="WP_235312196.1">
    <property type="nucleotide sequence ID" value="NZ_JAKGAS010000004.1"/>
</dbReference>
<feature type="chain" id="PRO_5047134922" evidence="1">
    <location>
        <begin position="21"/>
        <end position="137"/>
    </location>
</feature>
<reference evidence="2 3" key="1">
    <citation type="submission" date="2022-01" db="EMBL/GenBank/DDBJ databases">
        <title>Paraglaciecola sp. G1-23.</title>
        <authorList>
            <person name="Jin M.S."/>
            <person name="Han D.M."/>
            <person name="Kim H.M."/>
            <person name="Jeon C.O."/>
        </authorList>
    </citation>
    <scope>NUCLEOTIDE SEQUENCE [LARGE SCALE GENOMIC DNA]</scope>
    <source>
        <strain evidence="2 3">G1-23</strain>
    </source>
</reference>
<name>A0ABS9D674_9ALTE</name>